<name>A0ABW6BC66_9SPHI</name>
<evidence type="ECO:0000256" key="2">
    <source>
        <dbReference type="ARBA" id="ARBA00005199"/>
    </source>
</evidence>
<dbReference type="InterPro" id="IPR012768">
    <property type="entry name" value="Trehalose_TreZ"/>
</dbReference>
<dbReference type="CDD" id="cd02853">
    <property type="entry name" value="E_set_MTHase_like_N"/>
    <property type="match status" value="1"/>
</dbReference>
<dbReference type="SMART" id="SM00642">
    <property type="entry name" value="Aamy"/>
    <property type="match status" value="1"/>
</dbReference>
<proteinExistence type="inferred from homology"/>
<dbReference type="Proteomes" id="UP001597525">
    <property type="component" value="Unassembled WGS sequence"/>
</dbReference>
<evidence type="ECO:0000256" key="6">
    <source>
        <dbReference type="ARBA" id="ARBA00022490"/>
    </source>
</evidence>
<dbReference type="NCBIfam" id="TIGR02402">
    <property type="entry name" value="trehalose_TreZ"/>
    <property type="match status" value="1"/>
</dbReference>
<evidence type="ECO:0000259" key="15">
    <source>
        <dbReference type="SMART" id="SM00642"/>
    </source>
</evidence>
<dbReference type="EMBL" id="JBHUPB010000003">
    <property type="protein sequence ID" value="MFD2966084.1"/>
    <property type="molecule type" value="Genomic_DNA"/>
</dbReference>
<dbReference type="PANTHER" id="PTHR43651:SF11">
    <property type="entry name" value="MALTO-OLIGOSYLTREHALOSE TREHALOHYDROLASE"/>
    <property type="match status" value="1"/>
</dbReference>
<evidence type="ECO:0000256" key="7">
    <source>
        <dbReference type="ARBA" id="ARBA00022801"/>
    </source>
</evidence>
<comment type="caution">
    <text evidence="16">The sequence shown here is derived from an EMBL/GenBank/DDBJ whole genome shotgun (WGS) entry which is preliminary data.</text>
</comment>
<dbReference type="InterPro" id="IPR044901">
    <property type="entry name" value="Trehalose_TreZ_E-set_sf"/>
</dbReference>
<organism evidence="16 17">
    <name type="scientific">Sphingobacterium bambusae</name>
    <dbReference type="NCBI Taxonomy" id="662858"/>
    <lineage>
        <taxon>Bacteria</taxon>
        <taxon>Pseudomonadati</taxon>
        <taxon>Bacteroidota</taxon>
        <taxon>Sphingobacteriia</taxon>
        <taxon>Sphingobacteriales</taxon>
        <taxon>Sphingobacteriaceae</taxon>
        <taxon>Sphingobacterium</taxon>
    </lineage>
</organism>
<evidence type="ECO:0000256" key="1">
    <source>
        <dbReference type="ARBA" id="ARBA00004496"/>
    </source>
</evidence>
<reference evidence="17" key="1">
    <citation type="journal article" date="2019" name="Int. J. Syst. Evol. Microbiol.">
        <title>The Global Catalogue of Microorganisms (GCM) 10K type strain sequencing project: providing services to taxonomists for standard genome sequencing and annotation.</title>
        <authorList>
            <consortium name="The Broad Institute Genomics Platform"/>
            <consortium name="The Broad Institute Genome Sequencing Center for Infectious Disease"/>
            <person name="Wu L."/>
            <person name="Ma J."/>
        </authorList>
    </citation>
    <scope>NUCLEOTIDE SEQUENCE [LARGE SCALE GENOMIC DNA]</scope>
    <source>
        <strain evidence="17">KCTC 22814</strain>
    </source>
</reference>
<evidence type="ECO:0000313" key="16">
    <source>
        <dbReference type="EMBL" id="MFD2966084.1"/>
    </source>
</evidence>
<comment type="subcellular location">
    <subcellularLocation>
        <location evidence="1">Cytoplasm</location>
    </subcellularLocation>
</comment>
<gene>
    <name evidence="16" type="primary">treZ</name>
    <name evidence="16" type="ORF">ACFS7Y_01735</name>
</gene>
<dbReference type="Gene3D" id="1.10.10.760">
    <property type="entry name" value="E-set domains of sugar-utilizing enzymes"/>
    <property type="match status" value="1"/>
</dbReference>
<dbReference type="InterPro" id="IPR017853">
    <property type="entry name" value="GH"/>
</dbReference>
<evidence type="ECO:0000256" key="3">
    <source>
        <dbReference type="ARBA" id="ARBA00008061"/>
    </source>
</evidence>
<dbReference type="Pfam" id="PF00128">
    <property type="entry name" value="Alpha-amylase"/>
    <property type="match status" value="2"/>
</dbReference>
<evidence type="ECO:0000256" key="14">
    <source>
        <dbReference type="PIRNR" id="PIRNR006337"/>
    </source>
</evidence>
<feature type="domain" description="Glycosyl hydrolase family 13 catalytic" evidence="15">
    <location>
        <begin position="115"/>
        <end position="459"/>
    </location>
</feature>
<evidence type="ECO:0000256" key="8">
    <source>
        <dbReference type="ARBA" id="ARBA00023277"/>
    </source>
</evidence>
<dbReference type="CDD" id="cd11325">
    <property type="entry name" value="AmyAc_GTHase"/>
    <property type="match status" value="1"/>
</dbReference>
<evidence type="ECO:0000256" key="12">
    <source>
        <dbReference type="ARBA" id="ARBA00034013"/>
    </source>
</evidence>
<dbReference type="InterPro" id="IPR014756">
    <property type="entry name" value="Ig_E-set"/>
</dbReference>
<comment type="catalytic activity">
    <reaction evidence="12 14">
        <text>hydrolysis of (1-&gt;4)-alpha-D-glucosidic linkage in 4-alpha-D-[(1-&gt;4)-alpha-D-glucanosyl]n trehalose to yield trehalose and (1-&gt;4)-alpha-D-glucan.</text>
        <dbReference type="EC" id="3.2.1.141"/>
    </reaction>
</comment>
<evidence type="ECO:0000256" key="11">
    <source>
        <dbReference type="ARBA" id="ARBA00033284"/>
    </source>
</evidence>
<evidence type="ECO:0000256" key="10">
    <source>
        <dbReference type="ARBA" id="ARBA00032057"/>
    </source>
</evidence>
<dbReference type="PANTHER" id="PTHR43651">
    <property type="entry name" value="1,4-ALPHA-GLUCAN-BRANCHING ENZYME"/>
    <property type="match status" value="1"/>
</dbReference>
<dbReference type="RefSeq" id="WP_320183877.1">
    <property type="nucleotide sequence ID" value="NZ_CP138332.1"/>
</dbReference>
<keyword evidence="7 14" id="KW-0378">Hydrolase</keyword>
<evidence type="ECO:0000313" key="17">
    <source>
        <dbReference type="Proteomes" id="UP001597525"/>
    </source>
</evidence>
<evidence type="ECO:0000256" key="9">
    <source>
        <dbReference type="ARBA" id="ARBA00023295"/>
    </source>
</evidence>
<sequence>MHSTTNQKIGLSITDKRAHLRVWAPLAKKVDCLILANNSKLSLQAADYGYWQLDTDILQEGDLYRLLVDEKELPDPASRAQPEGVHGPSAVVDLAYAWTDLHYGAPKQRELVIYELHIGTFSDSHDFQGVINRLPYLRELGINAIEIMPVAQFPGERNWGYDGVFLFAVQNSYGGAKGLQALVDACHASGIAVILDVVYNHFGPEGNYLPEFAPYLTDKYGTPWGKAVNFDDVYNYGVRDFVLDNVRMWFEDFHIDGLRMDAVHAIKDFSPVHILQDIRTLTDAIMLETGRSHYLFVECDLNDRRYLEPLAKNGFAMDGQWLDEFHHALRVAVGEERKGYYAEFNGVAHLAKAYQDAYVFDGNFSFHRKKFFGSSADGLAAECFVVFAQNHDQVGNRMLGERSATLFAPAAQRLMAMAVSLSPFTPMLFMGEEWGAQTPFQYFVSHGDDELIEAVRKGRKQEFSEFHASGEPPDPQAISTYRDSILDWKEMESAYGQQNLSYYKALLHLRKTLLSAVEWSREQFSVKHDQDRETITLHIQTQERDLLCIFNFSSHKQEVPLRENTTWSVLWNSDDESWGGNSKMDPVQRGSAHLSELSGLLLQHSRNDK</sequence>
<dbReference type="InterPro" id="IPR013783">
    <property type="entry name" value="Ig-like_fold"/>
</dbReference>
<keyword evidence="6" id="KW-0963">Cytoplasm</keyword>
<dbReference type="Gene3D" id="2.60.40.10">
    <property type="entry name" value="Immunoglobulins"/>
    <property type="match status" value="1"/>
</dbReference>
<keyword evidence="9 14" id="KW-0326">Glycosidase</keyword>
<dbReference type="PIRSF" id="PIRSF006337">
    <property type="entry name" value="Trehalose_TreZ"/>
    <property type="match status" value="1"/>
</dbReference>
<keyword evidence="8" id="KW-0119">Carbohydrate metabolism</keyword>
<protein>
    <recommendedName>
        <fullName evidence="5 13">Malto-oligosyltrehalose trehalohydrolase</fullName>
        <shortName evidence="14">MTHase</shortName>
        <ecNumber evidence="4 13">3.2.1.141</ecNumber>
    </recommendedName>
    <alternativeName>
        <fullName evidence="11 14">4-alpha-D-((1-&gt;4)-alpha-D-glucano)trehalose trehalohydrolase</fullName>
    </alternativeName>
    <alternativeName>
        <fullName evidence="10 14">Maltooligosyl trehalose trehalohydrolase</fullName>
    </alternativeName>
</protein>
<evidence type="ECO:0000256" key="4">
    <source>
        <dbReference type="ARBA" id="ARBA00012268"/>
    </source>
</evidence>
<accession>A0ABW6BC66</accession>
<comment type="pathway">
    <text evidence="2 14">Glycan biosynthesis; trehalose biosynthesis.</text>
</comment>
<comment type="similarity">
    <text evidence="3 14">Belongs to the glycosyl hydrolase 13 family.</text>
</comment>
<dbReference type="EC" id="3.2.1.141" evidence="4 13"/>
<keyword evidence="17" id="KW-1185">Reference proteome</keyword>
<dbReference type="InterPro" id="IPR006047">
    <property type="entry name" value="GH13_cat_dom"/>
</dbReference>
<evidence type="ECO:0000256" key="5">
    <source>
        <dbReference type="ARBA" id="ARBA00015938"/>
    </source>
</evidence>
<dbReference type="SUPFAM" id="SSF51445">
    <property type="entry name" value="(Trans)glycosidases"/>
    <property type="match status" value="1"/>
</dbReference>
<dbReference type="Gene3D" id="3.20.20.80">
    <property type="entry name" value="Glycosidases"/>
    <property type="match status" value="1"/>
</dbReference>
<evidence type="ECO:0000256" key="13">
    <source>
        <dbReference type="NCBIfam" id="TIGR02402"/>
    </source>
</evidence>
<dbReference type="GO" id="GO:0033942">
    <property type="term" value="F:4-alpha-D-(1-&gt;4)-alpha-D-glucanotrehalose trehalohydrolase activity"/>
    <property type="evidence" value="ECO:0007669"/>
    <property type="project" value="UniProtKB-EC"/>
</dbReference>
<dbReference type="SUPFAM" id="SSF81296">
    <property type="entry name" value="E set domains"/>
    <property type="match status" value="1"/>
</dbReference>